<evidence type="ECO:0000256" key="8">
    <source>
        <dbReference type="ARBA" id="ARBA00022833"/>
    </source>
</evidence>
<evidence type="ECO:0000256" key="2">
    <source>
        <dbReference type="ARBA" id="ARBA00005691"/>
    </source>
</evidence>
<dbReference type="SUPFAM" id="SSF53187">
    <property type="entry name" value="Zn-dependent exopeptidases"/>
    <property type="match status" value="1"/>
</dbReference>
<reference evidence="11 12" key="1">
    <citation type="submission" date="2022-10" db="EMBL/GenBank/DDBJ databases">
        <title>Defluviimonas sp. nov., isolated from ocean surface water.</title>
        <authorList>
            <person name="He W."/>
            <person name="Wang L."/>
            <person name="Zhang D.-F."/>
        </authorList>
    </citation>
    <scope>NUCLEOTIDE SEQUENCE [LARGE SCALE GENOMIC DNA]</scope>
    <source>
        <strain evidence="11 12">WL0075</strain>
    </source>
</reference>
<evidence type="ECO:0000256" key="7">
    <source>
        <dbReference type="ARBA" id="ARBA00022801"/>
    </source>
</evidence>
<evidence type="ECO:0000256" key="5">
    <source>
        <dbReference type="ARBA" id="ARBA00022605"/>
    </source>
</evidence>
<dbReference type="InterPro" id="IPR010169">
    <property type="entry name" value="AcOrn-deacetyl"/>
</dbReference>
<keyword evidence="9" id="KW-0170">Cobalt</keyword>
<keyword evidence="7 11" id="KW-0378">Hydrolase</keyword>
<dbReference type="InterPro" id="IPR011650">
    <property type="entry name" value="Peptidase_M20_dimer"/>
</dbReference>
<keyword evidence="4" id="KW-0055">Arginine biosynthesis</keyword>
<gene>
    <name evidence="11" type="primary">argE</name>
    <name evidence="11" type="ORF">OE647_03215</name>
</gene>
<dbReference type="Pfam" id="PF01546">
    <property type="entry name" value="Peptidase_M20"/>
    <property type="match status" value="1"/>
</dbReference>
<evidence type="ECO:0000313" key="12">
    <source>
        <dbReference type="Proteomes" id="UP001652503"/>
    </source>
</evidence>
<dbReference type="Gene3D" id="3.40.630.10">
    <property type="entry name" value="Zn peptidases"/>
    <property type="match status" value="1"/>
</dbReference>
<dbReference type="PANTHER" id="PTHR43808:SF31">
    <property type="entry name" value="N-ACETYL-L-CITRULLINE DEACETYLASE"/>
    <property type="match status" value="1"/>
</dbReference>
<comment type="cofactor">
    <cofactor evidence="1">
        <name>Zn(2+)</name>
        <dbReference type="ChEBI" id="CHEBI:29105"/>
    </cofactor>
</comment>
<dbReference type="RefSeq" id="WP_263720206.1">
    <property type="nucleotide sequence ID" value="NZ_JAOWLA010000002.1"/>
</dbReference>
<dbReference type="InterPro" id="IPR050072">
    <property type="entry name" value="Peptidase_M20A"/>
</dbReference>
<accession>A0ABT2YXY8</accession>
<evidence type="ECO:0000256" key="6">
    <source>
        <dbReference type="ARBA" id="ARBA00022723"/>
    </source>
</evidence>
<keyword evidence="12" id="KW-1185">Reference proteome</keyword>
<dbReference type="NCBIfam" id="NF005710">
    <property type="entry name" value="PRK07522.1"/>
    <property type="match status" value="1"/>
</dbReference>
<dbReference type="EC" id="3.5.1.16" evidence="11"/>
<evidence type="ECO:0000313" key="11">
    <source>
        <dbReference type="EMBL" id="MCV2863747.1"/>
    </source>
</evidence>
<protein>
    <submittedName>
        <fullName evidence="11">Acetylornithine deacetylase</fullName>
        <ecNumber evidence="11">3.5.1.16</ecNumber>
    </submittedName>
</protein>
<comment type="similarity">
    <text evidence="2">Belongs to the peptidase M20A family. ArgE subfamily.</text>
</comment>
<keyword evidence="5" id="KW-0028">Amino-acid biosynthesis</keyword>
<dbReference type="GO" id="GO:0008777">
    <property type="term" value="F:acetylornithine deacetylase activity"/>
    <property type="evidence" value="ECO:0007669"/>
    <property type="project" value="UniProtKB-EC"/>
</dbReference>
<dbReference type="InterPro" id="IPR036264">
    <property type="entry name" value="Bact_exopeptidase_dim_dom"/>
</dbReference>
<feature type="domain" description="Peptidase M20 dimerisation" evidence="10">
    <location>
        <begin position="170"/>
        <end position="281"/>
    </location>
</feature>
<dbReference type="PROSITE" id="PS00759">
    <property type="entry name" value="ARGE_DAPE_CPG2_2"/>
    <property type="match status" value="1"/>
</dbReference>
<dbReference type="Gene3D" id="3.30.70.360">
    <property type="match status" value="1"/>
</dbReference>
<evidence type="ECO:0000256" key="4">
    <source>
        <dbReference type="ARBA" id="ARBA00022571"/>
    </source>
</evidence>
<keyword evidence="8" id="KW-0862">Zinc</keyword>
<keyword evidence="3" id="KW-0963">Cytoplasm</keyword>
<dbReference type="InterPro" id="IPR002933">
    <property type="entry name" value="Peptidase_M20"/>
</dbReference>
<dbReference type="PROSITE" id="PS00758">
    <property type="entry name" value="ARGE_DAPE_CPG2_1"/>
    <property type="match status" value="1"/>
</dbReference>
<dbReference type="Proteomes" id="UP001652503">
    <property type="component" value="Unassembled WGS sequence"/>
</dbReference>
<evidence type="ECO:0000256" key="9">
    <source>
        <dbReference type="ARBA" id="ARBA00023285"/>
    </source>
</evidence>
<keyword evidence="6" id="KW-0479">Metal-binding</keyword>
<organism evidence="11 12">
    <name type="scientific">Albidovulum sediminicola</name>
    <dbReference type="NCBI Taxonomy" id="2984331"/>
    <lineage>
        <taxon>Bacteria</taxon>
        <taxon>Pseudomonadati</taxon>
        <taxon>Pseudomonadota</taxon>
        <taxon>Alphaproteobacteria</taxon>
        <taxon>Rhodobacterales</taxon>
        <taxon>Paracoccaceae</taxon>
        <taxon>Albidovulum</taxon>
    </lineage>
</organism>
<evidence type="ECO:0000259" key="10">
    <source>
        <dbReference type="Pfam" id="PF07687"/>
    </source>
</evidence>
<proteinExistence type="inferred from homology"/>
<dbReference type="InterPro" id="IPR001261">
    <property type="entry name" value="ArgE/DapE_CS"/>
</dbReference>
<dbReference type="CDD" id="cd03894">
    <property type="entry name" value="M20_ArgE"/>
    <property type="match status" value="1"/>
</dbReference>
<dbReference type="NCBIfam" id="TIGR01892">
    <property type="entry name" value="AcOrn-deacetyl"/>
    <property type="match status" value="1"/>
</dbReference>
<dbReference type="PANTHER" id="PTHR43808">
    <property type="entry name" value="ACETYLORNITHINE DEACETYLASE"/>
    <property type="match status" value="1"/>
</dbReference>
<sequence>MTRTIEHLDRLVAFPSVSSDSNLPILDYIASVLSGCGAAVHRVADATGAKAGLFASIGPAGPGGVMLSGHTDVVPVAEQDWSADPFRLRRSGDRVYGRGTTDMKGFLAAMLSAAERAARASLAAPLKLAFSWDEEVGCLGIPQMLPALDAAIGRPQLCIVGEPTQMQIAVGHKGKVALRAICHGQAGHSAMAPDFVNAIHLAADFVARLRTLQRDLARDGVREDGYDIPYATVHAGRIAGGTALNIVPDRAVVDFEFRYPATQSAKAVHAAIDAAAEAAAAPFRAAFPGARIEVETVNAYPGLGLTGDAGTLDLMRGLVPGAAITKIACGTEAGHFAAAGIASVVCGPGSMEQGHKPDEFIALDQLAACDAMCDRLIAVLAAGNL</sequence>
<dbReference type="SUPFAM" id="SSF55031">
    <property type="entry name" value="Bacterial exopeptidase dimerisation domain"/>
    <property type="match status" value="1"/>
</dbReference>
<comment type="caution">
    <text evidence="11">The sequence shown here is derived from an EMBL/GenBank/DDBJ whole genome shotgun (WGS) entry which is preliminary data.</text>
</comment>
<dbReference type="Pfam" id="PF07687">
    <property type="entry name" value="M20_dimer"/>
    <property type="match status" value="1"/>
</dbReference>
<dbReference type="EMBL" id="JAOWLA010000002">
    <property type="protein sequence ID" value="MCV2863747.1"/>
    <property type="molecule type" value="Genomic_DNA"/>
</dbReference>
<name>A0ABT2YXY8_9RHOB</name>
<evidence type="ECO:0000256" key="3">
    <source>
        <dbReference type="ARBA" id="ARBA00022490"/>
    </source>
</evidence>
<evidence type="ECO:0000256" key="1">
    <source>
        <dbReference type="ARBA" id="ARBA00001947"/>
    </source>
</evidence>